<keyword evidence="3" id="KW-1185">Reference proteome</keyword>
<dbReference type="Pfam" id="PF04964">
    <property type="entry name" value="Flp_Fap"/>
    <property type="match status" value="1"/>
</dbReference>
<dbReference type="EMBL" id="CP062222">
    <property type="protein sequence ID" value="QTC90670.1"/>
    <property type="molecule type" value="Genomic_DNA"/>
</dbReference>
<feature type="transmembrane region" description="Helical" evidence="1">
    <location>
        <begin position="21"/>
        <end position="42"/>
    </location>
</feature>
<organism evidence="2 3">
    <name type="scientific">Brevundimonas goettingensis</name>
    <dbReference type="NCBI Taxonomy" id="2774190"/>
    <lineage>
        <taxon>Bacteria</taxon>
        <taxon>Pseudomonadati</taxon>
        <taxon>Pseudomonadota</taxon>
        <taxon>Alphaproteobacteria</taxon>
        <taxon>Caulobacterales</taxon>
        <taxon>Caulobacteraceae</taxon>
        <taxon>Brevundimonas</taxon>
    </lineage>
</organism>
<dbReference type="AlphaFoldDB" id="A0A975GXL9"/>
<gene>
    <name evidence="2" type="ORF">IFJ75_15715</name>
</gene>
<dbReference type="InterPro" id="IPR007047">
    <property type="entry name" value="Flp_Fap"/>
</dbReference>
<keyword evidence="1" id="KW-1133">Transmembrane helix</keyword>
<accession>A0A975GXL9</accession>
<name>A0A975GXL9_9CAUL</name>
<keyword evidence="1" id="KW-0812">Transmembrane</keyword>
<evidence type="ECO:0000313" key="2">
    <source>
        <dbReference type="EMBL" id="QTC90670.1"/>
    </source>
</evidence>
<dbReference type="KEGG" id="bgoe:IFJ75_15715"/>
<reference evidence="2" key="1">
    <citation type="submission" date="2020-09" db="EMBL/GenBank/DDBJ databases">
        <title>Brevundimonas sp. LVF2 isolated from a puddle in Goettingen, Germany.</title>
        <authorList>
            <person name="Friedrich I."/>
            <person name="Klassen A."/>
            <person name="Hannes N."/>
            <person name="Schneider D."/>
            <person name="Hertel R."/>
            <person name="Daniel R."/>
        </authorList>
    </citation>
    <scope>NUCLEOTIDE SEQUENCE</scope>
    <source>
        <strain evidence="2">LVF2</strain>
    </source>
</reference>
<keyword evidence="1" id="KW-0472">Membrane</keyword>
<evidence type="ECO:0000313" key="3">
    <source>
        <dbReference type="Proteomes" id="UP000663918"/>
    </source>
</evidence>
<proteinExistence type="predicted"/>
<dbReference type="RefSeq" id="WP_207869260.1">
    <property type="nucleotide sequence ID" value="NZ_CP062222.1"/>
</dbReference>
<dbReference type="Proteomes" id="UP000663918">
    <property type="component" value="Chromosome"/>
</dbReference>
<evidence type="ECO:0000256" key="1">
    <source>
        <dbReference type="SAM" id="Phobius"/>
    </source>
</evidence>
<sequence>MRKLSARFLPGFWRDDSGATAIEYGLIISLIFVVIVSAVTAFGNKASAIFNTAFIAISGGMTGG</sequence>
<protein>
    <submittedName>
        <fullName evidence="2">Flp family type IVb pilin</fullName>
    </submittedName>
</protein>